<dbReference type="Proteomes" id="UP000283442">
    <property type="component" value="Unassembled WGS sequence"/>
</dbReference>
<name>A0A356UKL8_9FIRM</name>
<proteinExistence type="predicted"/>
<evidence type="ECO:0000313" key="2">
    <source>
        <dbReference type="Proteomes" id="UP000283442"/>
    </source>
</evidence>
<organism evidence="1 2">
    <name type="scientific">Mitsuokella multacida</name>
    <dbReference type="NCBI Taxonomy" id="52226"/>
    <lineage>
        <taxon>Bacteria</taxon>
        <taxon>Bacillati</taxon>
        <taxon>Bacillota</taxon>
        <taxon>Negativicutes</taxon>
        <taxon>Selenomonadales</taxon>
        <taxon>Selenomonadaceae</taxon>
        <taxon>Mitsuokella</taxon>
    </lineage>
</organism>
<dbReference type="AlphaFoldDB" id="A0A356UKL8"/>
<dbReference type="OrthoDB" id="1664982at2"/>
<sequence>MSEYTNFEVGQKFPLPIATQADGAMFQVDANGAMFILQLSRTDVIAREAFRTGEMEFAFYEQDGLLFLLYQIDGIFKEGWGDAPLSLHNLKAELLPTEKSLQDRTMHLYLVDTTLQILLAQRDIELSDKCQAVIKKHVAAQKRKPFSDEGFRKKVQRIWAQKSPAMMRKEAAAVQHVALSIPHAPHAPQDPKKLH</sequence>
<gene>
    <name evidence="1" type="ORF">DW674_08475</name>
</gene>
<protein>
    <submittedName>
        <fullName evidence="1">Uncharacterized protein</fullName>
    </submittedName>
</protein>
<dbReference type="RefSeq" id="WP_118176359.1">
    <property type="nucleotide sequence ID" value="NZ_CAMKFF010000033.1"/>
</dbReference>
<dbReference type="EMBL" id="QRHE01000008">
    <property type="protein sequence ID" value="RHF51119.1"/>
    <property type="molecule type" value="Genomic_DNA"/>
</dbReference>
<evidence type="ECO:0000313" key="1">
    <source>
        <dbReference type="EMBL" id="RHF51119.1"/>
    </source>
</evidence>
<accession>A0A356UKL8</accession>
<reference evidence="1 2" key="1">
    <citation type="submission" date="2018-08" db="EMBL/GenBank/DDBJ databases">
        <title>A genome reference for cultivated species of the human gut microbiota.</title>
        <authorList>
            <person name="Zou Y."/>
            <person name="Xue W."/>
            <person name="Luo G."/>
        </authorList>
    </citation>
    <scope>NUCLEOTIDE SEQUENCE [LARGE SCALE GENOMIC DNA]</scope>
    <source>
        <strain evidence="1 2">AM25-21AC</strain>
    </source>
</reference>
<comment type="caution">
    <text evidence="1">The sequence shown here is derived from an EMBL/GenBank/DDBJ whole genome shotgun (WGS) entry which is preliminary data.</text>
</comment>